<feature type="compositionally biased region" description="Polar residues" evidence="1">
    <location>
        <begin position="100"/>
        <end position="112"/>
    </location>
</feature>
<evidence type="ECO:0000313" key="3">
    <source>
        <dbReference type="EMBL" id="ALF52999.1"/>
    </source>
</evidence>
<organism evidence="3 4">
    <name type="scientific">Nostoc piscinale CENA21</name>
    <dbReference type="NCBI Taxonomy" id="224013"/>
    <lineage>
        <taxon>Bacteria</taxon>
        <taxon>Bacillati</taxon>
        <taxon>Cyanobacteriota</taxon>
        <taxon>Cyanophyceae</taxon>
        <taxon>Nostocales</taxon>
        <taxon>Nostocaceae</taxon>
        <taxon>Nostoc</taxon>
    </lineage>
</organism>
<evidence type="ECO:0000313" key="4">
    <source>
        <dbReference type="Proteomes" id="UP000062645"/>
    </source>
</evidence>
<name>A0A0M4TJP7_9NOSO</name>
<reference evidence="4" key="1">
    <citation type="submission" date="2015-07" db="EMBL/GenBank/DDBJ databases">
        <title>Genome Of Nitrogen-Fixing Cyanobacterium Nostoc piscinale CENA21 From Solimoes/Amazon River Floodplain Sediments And Comparative Genomics To Uncover Biosynthetic Natural Products Potential.</title>
        <authorList>
            <person name="Leao T.F."/>
            <person name="Leao P.N."/>
            <person name="Guimaraes P.I."/>
            <person name="de Melo A.G.C."/>
            <person name="Ramos R.T.J."/>
            <person name="Silva A."/>
            <person name="Fiore M.F."/>
            <person name="Schneider M.P.C."/>
        </authorList>
    </citation>
    <scope>NUCLEOTIDE SEQUENCE [LARGE SCALE GENOMIC DNA]</scope>
    <source>
        <strain evidence="4">CENA21</strain>
    </source>
</reference>
<keyword evidence="4" id="KW-1185">Reference proteome</keyword>
<feature type="chain" id="PRO_5005802184" description="Porin" evidence="2">
    <location>
        <begin position="33"/>
        <end position="136"/>
    </location>
</feature>
<dbReference type="OrthoDB" id="495412at2"/>
<dbReference type="PROSITE" id="PS51257">
    <property type="entry name" value="PROKAR_LIPOPROTEIN"/>
    <property type="match status" value="1"/>
</dbReference>
<sequence length="136" mass="14567">MQKSFLSVKSFFVATFAGIGCASFLAAQPSLAQLNTIDTYPGDNSQDNTNPFSPNTGNLNPLDLIHRAQFGNFNWNAQQKDEELNSAVAELNRKRAVLKQNANQPVNSTTGQAVPGLPAITSPSVVSPVQIVPPQN</sequence>
<proteinExistence type="predicted"/>
<dbReference type="KEGG" id="npz:ACX27_09285"/>
<feature type="region of interest" description="Disordered" evidence="1">
    <location>
        <begin position="38"/>
        <end position="58"/>
    </location>
</feature>
<dbReference type="RefSeq" id="WP_062291277.1">
    <property type="nucleotide sequence ID" value="NZ_CP012036.1"/>
</dbReference>
<evidence type="ECO:0000256" key="1">
    <source>
        <dbReference type="SAM" id="MobiDB-lite"/>
    </source>
</evidence>
<dbReference type="PATRIC" id="fig|224013.5.peg.2252"/>
<dbReference type="AlphaFoldDB" id="A0A0M4TJP7"/>
<dbReference type="EMBL" id="CP012036">
    <property type="protein sequence ID" value="ALF52999.1"/>
    <property type="molecule type" value="Genomic_DNA"/>
</dbReference>
<dbReference type="Proteomes" id="UP000062645">
    <property type="component" value="Chromosome"/>
</dbReference>
<reference evidence="3 4" key="2">
    <citation type="journal article" date="2016" name="Genome Announc.">
        <title>Draft Genome Sequence of the N2-Fixing Cyanobacterium Nostoc piscinale CENA21, Isolated from the Brazilian Amazon Floodplain.</title>
        <authorList>
            <person name="Leao T."/>
            <person name="Guimaraes P.I."/>
            <person name="de Melo A.G."/>
            <person name="Ramos R.T."/>
            <person name="Leao P.N."/>
            <person name="Silva A."/>
            <person name="Fiore M.F."/>
            <person name="Schneider M.P."/>
        </authorList>
    </citation>
    <scope>NUCLEOTIDE SEQUENCE [LARGE SCALE GENOMIC DNA]</scope>
    <source>
        <strain evidence="3 4">CENA21</strain>
    </source>
</reference>
<keyword evidence="2" id="KW-0732">Signal</keyword>
<protein>
    <recommendedName>
        <fullName evidence="5">Porin</fullName>
    </recommendedName>
</protein>
<feature type="region of interest" description="Disordered" evidence="1">
    <location>
        <begin position="100"/>
        <end position="120"/>
    </location>
</feature>
<evidence type="ECO:0000256" key="2">
    <source>
        <dbReference type="SAM" id="SignalP"/>
    </source>
</evidence>
<evidence type="ECO:0008006" key="5">
    <source>
        <dbReference type="Google" id="ProtNLM"/>
    </source>
</evidence>
<feature type="signal peptide" evidence="2">
    <location>
        <begin position="1"/>
        <end position="32"/>
    </location>
</feature>
<accession>A0A0M4TJP7</accession>
<gene>
    <name evidence="3" type="ORF">ACX27_09285</name>
</gene>